<dbReference type="Proteomes" id="UP001199795">
    <property type="component" value="Unassembled WGS sequence"/>
</dbReference>
<organism evidence="2 3">
    <name type="scientific">Wocania arenilitoris</name>
    <dbReference type="NCBI Taxonomy" id="2044858"/>
    <lineage>
        <taxon>Bacteria</taxon>
        <taxon>Pseudomonadati</taxon>
        <taxon>Bacteroidota</taxon>
        <taxon>Flavobacteriia</taxon>
        <taxon>Flavobacteriales</taxon>
        <taxon>Flavobacteriaceae</taxon>
        <taxon>Wocania</taxon>
    </lineage>
</organism>
<dbReference type="InterPro" id="IPR005901">
    <property type="entry name" value="GLPGLI"/>
</dbReference>
<proteinExistence type="predicted"/>
<dbReference type="Pfam" id="PF09697">
    <property type="entry name" value="Porph_ging"/>
    <property type="match status" value="1"/>
</dbReference>
<evidence type="ECO:0000313" key="2">
    <source>
        <dbReference type="EMBL" id="MCF7567185.1"/>
    </source>
</evidence>
<feature type="signal peptide" evidence="1">
    <location>
        <begin position="1"/>
        <end position="22"/>
    </location>
</feature>
<name>A0AAE3EKW0_9FLAO</name>
<dbReference type="AlphaFoldDB" id="A0AAE3EKW0"/>
<feature type="chain" id="PRO_5042219825" evidence="1">
    <location>
        <begin position="23"/>
        <end position="289"/>
    </location>
</feature>
<keyword evidence="1" id="KW-0732">Signal</keyword>
<protein>
    <submittedName>
        <fullName evidence="2">GLPGLI family protein</fullName>
    </submittedName>
</protein>
<accession>A0AAE3EKW0</accession>
<dbReference type="EMBL" id="JAKKDU010000002">
    <property type="protein sequence ID" value="MCF7567185.1"/>
    <property type="molecule type" value="Genomic_DNA"/>
</dbReference>
<keyword evidence="3" id="KW-1185">Reference proteome</keyword>
<dbReference type="NCBIfam" id="TIGR01200">
    <property type="entry name" value="GLPGLI"/>
    <property type="match status" value="1"/>
</dbReference>
<evidence type="ECO:0000313" key="3">
    <source>
        <dbReference type="Proteomes" id="UP001199795"/>
    </source>
</evidence>
<reference evidence="2" key="1">
    <citation type="submission" date="2022-01" db="EMBL/GenBank/DDBJ databases">
        <title>Draft genome sequence of Sabulilitoribacter arenilitoris KCTC 52401.</title>
        <authorList>
            <person name="Oh J.-S."/>
        </authorList>
    </citation>
    <scope>NUCLEOTIDE SEQUENCE</scope>
    <source>
        <strain evidence="2">HMF6543</strain>
    </source>
</reference>
<evidence type="ECO:0000256" key="1">
    <source>
        <dbReference type="SAM" id="SignalP"/>
    </source>
</evidence>
<dbReference type="RefSeq" id="WP_237238547.1">
    <property type="nucleotide sequence ID" value="NZ_JAKKDU010000002.1"/>
</dbReference>
<sequence>MKTCTKFYLLCLIILVTISTNAQEFQGEAHYFSKTTMDMSRFNRGGRQMSEQQKKQMQERMKSWLEKTYVLTFNKEESIFKEDEKLSSPVGGRGPSVWGSSFSPGPQYKNIKERVFLQDQEFFGKQFLIKEDMQPLEWKMGTETKQIGQYLCFKATAKKPSTEVDFSPRRRNTEVKPDSLKIKDSIASKTEKKEDKEVEMIDVVAWYTPQIPVSQGPSDYWGLPGLILEVSAGNNAMLCSKIIINPQEKTKIEAPKKGEVVTKKEYNEIITKKMTEFRESRGRRRGGRF</sequence>
<comment type="caution">
    <text evidence="2">The sequence shown here is derived from an EMBL/GenBank/DDBJ whole genome shotgun (WGS) entry which is preliminary data.</text>
</comment>
<gene>
    <name evidence="2" type="ORF">L3X37_02245</name>
</gene>